<dbReference type="AlphaFoldDB" id="A0A2T4U7M6"/>
<keyword evidence="2 5" id="KW-0808">Transferase</keyword>
<evidence type="ECO:0000256" key="1">
    <source>
        <dbReference type="ARBA" id="ARBA00022676"/>
    </source>
</evidence>
<evidence type="ECO:0000256" key="2">
    <source>
        <dbReference type="ARBA" id="ARBA00022679"/>
    </source>
</evidence>
<gene>
    <name evidence="5" type="ORF">C6Y45_06110</name>
</gene>
<dbReference type="PANTHER" id="PTHR12526">
    <property type="entry name" value="GLYCOSYLTRANSFERASE"/>
    <property type="match status" value="1"/>
</dbReference>
<dbReference type="Pfam" id="PF13439">
    <property type="entry name" value="Glyco_transf_4"/>
    <property type="match status" value="1"/>
</dbReference>
<keyword evidence="6" id="KW-1185">Reference proteome</keyword>
<dbReference type="Gene3D" id="3.40.50.2000">
    <property type="entry name" value="Glycogen Phosphorylase B"/>
    <property type="match status" value="2"/>
</dbReference>
<name>A0A2T4U7M6_9BACI</name>
<dbReference type="RefSeq" id="WP_107584306.1">
    <property type="nucleotide sequence ID" value="NZ_PZJJ01000007.1"/>
</dbReference>
<dbReference type="GO" id="GO:0016757">
    <property type="term" value="F:glycosyltransferase activity"/>
    <property type="evidence" value="ECO:0007669"/>
    <property type="project" value="UniProtKB-KW"/>
</dbReference>
<dbReference type="PANTHER" id="PTHR12526:SF629">
    <property type="entry name" value="TEICHURONIC ACID BIOSYNTHESIS GLYCOSYLTRANSFERASE TUAH-RELATED"/>
    <property type="match status" value="1"/>
</dbReference>
<dbReference type="InterPro" id="IPR001296">
    <property type="entry name" value="Glyco_trans_1"/>
</dbReference>
<dbReference type="SUPFAM" id="SSF53756">
    <property type="entry name" value="UDP-Glycosyltransferase/glycogen phosphorylase"/>
    <property type="match status" value="1"/>
</dbReference>
<evidence type="ECO:0000259" key="4">
    <source>
        <dbReference type="Pfam" id="PF13439"/>
    </source>
</evidence>
<dbReference type="OrthoDB" id="9813214at2"/>
<evidence type="ECO:0000259" key="3">
    <source>
        <dbReference type="Pfam" id="PF00534"/>
    </source>
</evidence>
<evidence type="ECO:0000313" key="6">
    <source>
        <dbReference type="Proteomes" id="UP000240509"/>
    </source>
</evidence>
<proteinExistence type="predicted"/>
<feature type="domain" description="Glycosyltransferase subfamily 4-like N-terminal" evidence="4">
    <location>
        <begin position="26"/>
        <end position="151"/>
    </location>
</feature>
<protein>
    <submittedName>
        <fullName evidence="5">Glycosyl transferase</fullName>
    </submittedName>
</protein>
<accession>A0A2T4U7M6</accession>
<dbReference type="EMBL" id="PZJJ01000007">
    <property type="protein sequence ID" value="PTL39401.1"/>
    <property type="molecule type" value="Genomic_DNA"/>
</dbReference>
<dbReference type="InterPro" id="IPR028098">
    <property type="entry name" value="Glyco_trans_4-like_N"/>
</dbReference>
<organism evidence="5 6">
    <name type="scientific">Alkalicoccus saliphilus</name>
    <dbReference type="NCBI Taxonomy" id="200989"/>
    <lineage>
        <taxon>Bacteria</taxon>
        <taxon>Bacillati</taxon>
        <taxon>Bacillota</taxon>
        <taxon>Bacilli</taxon>
        <taxon>Bacillales</taxon>
        <taxon>Bacillaceae</taxon>
        <taxon>Alkalicoccus</taxon>
    </lineage>
</organism>
<feature type="domain" description="Glycosyl transferase family 1" evidence="3">
    <location>
        <begin position="251"/>
        <end position="347"/>
    </location>
</feature>
<dbReference type="Proteomes" id="UP000240509">
    <property type="component" value="Unassembled WGS sequence"/>
</dbReference>
<keyword evidence="1" id="KW-0328">Glycosyltransferase</keyword>
<sequence>MRQSVKVLHMTTLHHPLDPRIYYKQCASLKKAGYDVTLLAPVPSDIKEGEVPFEPLPKYKSRWKGLLFGTVRAYFRARKKKADVYHIHDPELLPVGWLLKKKGNHVIYDIHEDYETGIVQRQYFNQPVRKFIAFIYKKVESVCTRKMELILAEKYYQEKYPKGTCILNYPLLQEKLTGIDRSFEKADSLLYTGNVTKDRGALQHAVLPGAADHLNVHLYGYCPENLAAEMKQTAGKNAAQLHLHGEGYYVPKKDIDAAYAQNGWLAGVALFPKTEHYMKKELTKFFEYMAAGLPVLCSDYPAWKKFMDTYRCGICVDPENAEEIKTAVETLRQNPAEAKAMGERGRKAVREHLHWGREEEKLTALYDRLNGIKAGEDDDR</sequence>
<evidence type="ECO:0000313" key="5">
    <source>
        <dbReference type="EMBL" id="PTL39401.1"/>
    </source>
</evidence>
<dbReference type="Pfam" id="PF00534">
    <property type="entry name" value="Glycos_transf_1"/>
    <property type="match status" value="1"/>
</dbReference>
<comment type="caution">
    <text evidence="5">The sequence shown here is derived from an EMBL/GenBank/DDBJ whole genome shotgun (WGS) entry which is preliminary data.</text>
</comment>
<reference evidence="5 6" key="1">
    <citation type="submission" date="2018-03" db="EMBL/GenBank/DDBJ databases">
        <title>Alkalicoccus saliphilus sp. nov., isolated from a mineral pool.</title>
        <authorList>
            <person name="Zhao B."/>
        </authorList>
    </citation>
    <scope>NUCLEOTIDE SEQUENCE [LARGE SCALE GENOMIC DNA]</scope>
    <source>
        <strain evidence="5 6">6AG</strain>
    </source>
</reference>